<proteinExistence type="predicted"/>
<evidence type="ECO:0000256" key="1">
    <source>
        <dbReference type="SAM" id="SignalP"/>
    </source>
</evidence>
<dbReference type="Proteomes" id="UP000664265">
    <property type="component" value="Unassembled WGS sequence"/>
</dbReference>
<feature type="chain" id="PRO_5045088392" description="Entericidin" evidence="1">
    <location>
        <begin position="18"/>
        <end position="55"/>
    </location>
</feature>
<evidence type="ECO:0000313" key="3">
    <source>
        <dbReference type="Proteomes" id="UP000664265"/>
    </source>
</evidence>
<sequence>MKKLVLMFVAIAAISFASCGNKTQAPAANADSDTAVVDSAADSAAVDTAAAENAM</sequence>
<reference evidence="2 3" key="1">
    <citation type="submission" date="2021-01" db="EMBL/GenBank/DDBJ databases">
        <title>Prevotella A2931 sp. nov.</title>
        <authorList>
            <person name="Buhl M."/>
            <person name="Oberhettinger P."/>
        </authorList>
    </citation>
    <scope>NUCLEOTIDE SEQUENCE [LARGE SCALE GENOMIC DNA]</scope>
    <source>
        <strain evidence="2 3">A2931</strain>
    </source>
</reference>
<gene>
    <name evidence="2" type="ORF">JHU38_00900</name>
</gene>
<dbReference type="PROSITE" id="PS51257">
    <property type="entry name" value="PROKAR_LIPOPROTEIN"/>
    <property type="match status" value="1"/>
</dbReference>
<comment type="caution">
    <text evidence="2">The sequence shown here is derived from an EMBL/GenBank/DDBJ whole genome shotgun (WGS) entry which is preliminary data.</text>
</comment>
<keyword evidence="3" id="KW-1185">Reference proteome</keyword>
<feature type="signal peptide" evidence="1">
    <location>
        <begin position="1"/>
        <end position="17"/>
    </location>
</feature>
<evidence type="ECO:0008006" key="4">
    <source>
        <dbReference type="Google" id="ProtNLM"/>
    </source>
</evidence>
<organism evidence="2 3">
    <name type="scientific">Prevotella illustrans</name>
    <dbReference type="NCBI Taxonomy" id="2800387"/>
    <lineage>
        <taxon>Bacteria</taxon>
        <taxon>Pseudomonadati</taxon>
        <taxon>Bacteroidota</taxon>
        <taxon>Bacteroidia</taxon>
        <taxon>Bacteroidales</taxon>
        <taxon>Prevotellaceae</taxon>
        <taxon>Prevotella</taxon>
    </lineage>
</organism>
<dbReference type="RefSeq" id="WP_199222674.1">
    <property type="nucleotide sequence ID" value="NZ_JAERMS010000002.1"/>
</dbReference>
<evidence type="ECO:0000313" key="2">
    <source>
        <dbReference type="EMBL" id="MBO1362351.1"/>
    </source>
</evidence>
<name>A0ABS3M2D0_9BACT</name>
<protein>
    <recommendedName>
        <fullName evidence="4">Entericidin</fullName>
    </recommendedName>
</protein>
<accession>A0ABS3M2D0</accession>
<dbReference type="EMBL" id="JAERMS010000002">
    <property type="protein sequence ID" value="MBO1362351.1"/>
    <property type="molecule type" value="Genomic_DNA"/>
</dbReference>
<keyword evidence="1" id="KW-0732">Signal</keyword>